<dbReference type="InterPro" id="IPR014582">
    <property type="entry name" value="UCP033535_lipo"/>
</dbReference>
<dbReference type="Gene3D" id="2.40.50.420">
    <property type="entry name" value="Envelope glycoprotein gp160, DUF2291, alpha/beta domain"/>
    <property type="match status" value="1"/>
</dbReference>
<proteinExistence type="predicted"/>
<dbReference type="SUPFAM" id="SSF141318">
    <property type="entry name" value="TM0957-like"/>
    <property type="match status" value="1"/>
</dbReference>
<protein>
    <submittedName>
        <fullName evidence="2">Predicted lipoprotein</fullName>
    </submittedName>
</protein>
<feature type="chain" id="PRO_5011739975" evidence="1">
    <location>
        <begin position="20"/>
        <end position="216"/>
    </location>
</feature>
<reference evidence="3" key="1">
    <citation type="submission" date="2016-10" db="EMBL/GenBank/DDBJ databases">
        <authorList>
            <person name="Varghese N."/>
            <person name="Submissions S."/>
        </authorList>
    </citation>
    <scope>NUCLEOTIDE SEQUENCE [LARGE SCALE GENOMIC DNA]</scope>
    <source>
        <strain evidence="3">DSM 23422</strain>
    </source>
</reference>
<feature type="signal peptide" evidence="1">
    <location>
        <begin position="1"/>
        <end position="19"/>
    </location>
</feature>
<evidence type="ECO:0000313" key="2">
    <source>
        <dbReference type="EMBL" id="SFS68275.1"/>
    </source>
</evidence>
<keyword evidence="3" id="KW-1185">Reference proteome</keyword>
<name>A0A1I6RU74_9RHOB</name>
<dbReference type="Gene3D" id="1.10.10.1260">
    <property type="entry name" value="Envelope glycoprotein gp160, DUF2291, helical domain"/>
    <property type="match status" value="1"/>
</dbReference>
<dbReference type="STRING" id="394264.SAMN04488040_1509"/>
<dbReference type="PIRSF" id="PIRSF033535">
    <property type="entry name" value="UCP033535_plp"/>
    <property type="match status" value="1"/>
</dbReference>
<dbReference type="PROSITE" id="PS51257">
    <property type="entry name" value="PROKAR_LIPOPROTEIN"/>
    <property type="match status" value="1"/>
</dbReference>
<dbReference type="InterPro" id="IPR036215">
    <property type="entry name" value="TM0957-like_sf"/>
</dbReference>
<dbReference type="RefSeq" id="WP_093915728.1">
    <property type="nucleotide sequence ID" value="NZ_FPAJ01000002.1"/>
</dbReference>
<dbReference type="AlphaFoldDB" id="A0A1I6RU74"/>
<gene>
    <name evidence="2" type="ORF">SAMN04488040_1509</name>
</gene>
<dbReference type="Pfam" id="PF10054">
    <property type="entry name" value="DUF2291"/>
    <property type="match status" value="1"/>
</dbReference>
<evidence type="ECO:0000256" key="1">
    <source>
        <dbReference type="SAM" id="SignalP"/>
    </source>
</evidence>
<sequence length="216" mass="22875">MRPTLQISVFLLSSLVALGGCKIVKNADPAEAGQAEEAQTDQARMAALAREIWEPQVLPAVADLLAPLADVRAALAQDVDAAGAKYGYKPVGEASAWNFGVTGTGVIVETKMKSRAAKLQVDTVGDGKPDVTIQLGPIIRGTALRDAMSFLSFTDFRDQIEFAKLAGGLNAMAHENLMIPTEDPIGKTVSFAGIYTFKDVESRPEIVPTTLTFGAP</sequence>
<evidence type="ECO:0000313" key="3">
    <source>
        <dbReference type="Proteomes" id="UP000199239"/>
    </source>
</evidence>
<organism evidence="2 3">
    <name type="scientific">Sulfitobacter marinus</name>
    <dbReference type="NCBI Taxonomy" id="394264"/>
    <lineage>
        <taxon>Bacteria</taxon>
        <taxon>Pseudomonadati</taxon>
        <taxon>Pseudomonadota</taxon>
        <taxon>Alphaproteobacteria</taxon>
        <taxon>Rhodobacterales</taxon>
        <taxon>Roseobacteraceae</taxon>
        <taxon>Sulfitobacter</taxon>
    </lineage>
</organism>
<dbReference type="EMBL" id="FPAJ01000002">
    <property type="protein sequence ID" value="SFS68275.1"/>
    <property type="molecule type" value="Genomic_DNA"/>
</dbReference>
<keyword evidence="1" id="KW-0732">Signal</keyword>
<keyword evidence="2" id="KW-0449">Lipoprotein</keyword>
<dbReference type="Proteomes" id="UP000199239">
    <property type="component" value="Unassembled WGS sequence"/>
</dbReference>
<dbReference type="OrthoDB" id="6631333at2"/>
<accession>A0A1I6RU74</accession>